<proteinExistence type="inferred from homology"/>
<evidence type="ECO:0000259" key="3">
    <source>
        <dbReference type="Pfam" id="PF17482"/>
    </source>
</evidence>
<dbReference type="EMBL" id="JWIZ01000052">
    <property type="protein sequence ID" value="KMK51080.1"/>
    <property type="molecule type" value="Genomic_DNA"/>
</dbReference>
<reference evidence="5 6" key="1">
    <citation type="submission" date="2014-12" db="EMBL/GenBank/DDBJ databases">
        <title>Reclassification of Actinobacillus muris as Muribacter muris.</title>
        <authorList>
            <person name="Christensen H."/>
            <person name="Nicklas W."/>
            <person name="Bisgaard M."/>
        </authorList>
    </citation>
    <scope>NUCLEOTIDE SEQUENCE [LARGE SCALE GENOMIC DNA]</scope>
    <source>
        <strain evidence="5 6">Ackerman80-443D</strain>
    </source>
</reference>
<gene>
    <name evidence="5" type="ORF">RO21_08210</name>
</gene>
<name>A0A0J5P5N4_9PAST</name>
<feature type="domain" description="Tail sheath protein subtilisin-like" evidence="2">
    <location>
        <begin position="108"/>
        <end position="274"/>
    </location>
</feature>
<dbReference type="STRING" id="67855.RO21_08210"/>
<organism evidence="5 6">
    <name type="scientific">Muribacter muris</name>
    <dbReference type="NCBI Taxonomy" id="67855"/>
    <lineage>
        <taxon>Bacteria</taxon>
        <taxon>Pseudomonadati</taxon>
        <taxon>Pseudomonadota</taxon>
        <taxon>Gammaproteobacteria</taxon>
        <taxon>Pasteurellales</taxon>
        <taxon>Pasteurellaceae</taxon>
        <taxon>Muribacter</taxon>
    </lineage>
</organism>
<dbReference type="InterPro" id="IPR052042">
    <property type="entry name" value="Tail_sheath_structural"/>
</dbReference>
<dbReference type="Proteomes" id="UP000036270">
    <property type="component" value="Unassembled WGS sequence"/>
</dbReference>
<dbReference type="Pfam" id="PF17482">
    <property type="entry name" value="Phage_sheath_1C"/>
    <property type="match status" value="1"/>
</dbReference>
<feature type="domain" description="Tail sheath protein Gp18-like" evidence="4">
    <location>
        <begin position="27"/>
        <end position="85"/>
    </location>
</feature>
<dbReference type="InterPro" id="IPR054564">
    <property type="entry name" value="Gp18_domIII_N"/>
</dbReference>
<evidence type="ECO:0000259" key="2">
    <source>
        <dbReference type="Pfam" id="PF04984"/>
    </source>
</evidence>
<comment type="caution">
    <text evidence="5">The sequence shown here is derived from an EMBL/GenBank/DDBJ whole genome shotgun (WGS) entry which is preliminary data.</text>
</comment>
<feature type="domain" description="Tail sheath protein C-terminal" evidence="3">
    <location>
        <begin position="276"/>
        <end position="376"/>
    </location>
</feature>
<dbReference type="PATRIC" id="fig|67855.3.peg.1710"/>
<dbReference type="RefSeq" id="WP_047977313.1">
    <property type="nucleotide sequence ID" value="NZ_JWIZ01000052.1"/>
</dbReference>
<accession>A0A0J5P5N4</accession>
<dbReference type="InterPro" id="IPR020287">
    <property type="entry name" value="Tail_sheath_C"/>
</dbReference>
<dbReference type="PANTHER" id="PTHR35861">
    <property type="match status" value="1"/>
</dbReference>
<dbReference type="PANTHER" id="PTHR35861:SF1">
    <property type="entry name" value="PHAGE TAIL SHEATH PROTEIN"/>
    <property type="match status" value="1"/>
</dbReference>
<comment type="similarity">
    <text evidence="1">Belongs to the myoviridae tail sheath protein family.</text>
</comment>
<evidence type="ECO:0000313" key="6">
    <source>
        <dbReference type="Proteomes" id="UP000036270"/>
    </source>
</evidence>
<dbReference type="Pfam" id="PF22671">
    <property type="entry name" value="Gp18_domIII_N"/>
    <property type="match status" value="1"/>
</dbReference>
<dbReference type="Pfam" id="PF04984">
    <property type="entry name" value="Phage_sheath_1"/>
    <property type="match status" value="1"/>
</dbReference>
<dbReference type="InterPro" id="IPR035089">
    <property type="entry name" value="Phage_sheath_subtilisin"/>
</dbReference>
<sequence length="391" mass="42773">MSDAYLHGVRVIEASDGTRTIRTVATAVIGLVCTADDADADIFPLNTPVLITNHTAAMANAGSTGTLKRALNAIGSIVNTPTVIVRVADSEDSDTLTANIVGTVTEEGKYTGLKALTVANSVVFVKPRLIAVPKFDNQAVASEIGVIAKKLNGFGFISSNGATTKEQAVSYARNFASRELMMIFGDFLSFNADTAATEVDYATVRACALQAWIDKNIGWHKNVSNVEIAGVTGITHPLSFDIQDDSTDVNYLNSKNITVCLNNNGFKLWGSRTLSADNQFAFMQATRSAQIIKDTLGEAFDWAIDKPLTPNLAKDMLEMINSKFRFWKNLGYLVDGEAWLDVELNSKDQLKDGKFFIKYKYMWVPSLENLNMYQYIEDEYLVDFASKVASA</sequence>
<keyword evidence="6" id="KW-1185">Reference proteome</keyword>
<evidence type="ECO:0000313" key="5">
    <source>
        <dbReference type="EMBL" id="KMK51080.1"/>
    </source>
</evidence>
<evidence type="ECO:0000256" key="1">
    <source>
        <dbReference type="ARBA" id="ARBA00008005"/>
    </source>
</evidence>
<evidence type="ECO:0000259" key="4">
    <source>
        <dbReference type="Pfam" id="PF22671"/>
    </source>
</evidence>
<protein>
    <submittedName>
        <fullName evidence="5">Tail sheath protein</fullName>
    </submittedName>
</protein>
<dbReference type="AlphaFoldDB" id="A0A0J5P5N4"/>